<comment type="catalytic activity">
    <reaction evidence="13 15">
        <text>riboflavin + ATP = FMN + ADP + H(+)</text>
        <dbReference type="Rhea" id="RHEA:14357"/>
        <dbReference type="ChEBI" id="CHEBI:15378"/>
        <dbReference type="ChEBI" id="CHEBI:30616"/>
        <dbReference type="ChEBI" id="CHEBI:57986"/>
        <dbReference type="ChEBI" id="CHEBI:58210"/>
        <dbReference type="ChEBI" id="CHEBI:456216"/>
        <dbReference type="EC" id="2.7.1.26"/>
    </reaction>
</comment>
<dbReference type="Proteomes" id="UP000567795">
    <property type="component" value="Unassembled WGS sequence"/>
</dbReference>
<evidence type="ECO:0000256" key="14">
    <source>
        <dbReference type="ARBA" id="ARBA00049494"/>
    </source>
</evidence>
<keyword evidence="4 15" id="KW-0285">Flavoprotein</keyword>
<evidence type="ECO:0000313" key="18">
    <source>
        <dbReference type="Proteomes" id="UP000567795"/>
    </source>
</evidence>
<dbReference type="AlphaFoldDB" id="A0A853A231"/>
<evidence type="ECO:0000256" key="2">
    <source>
        <dbReference type="ARBA" id="ARBA00004726"/>
    </source>
</evidence>
<comment type="similarity">
    <text evidence="15">Belongs to the ribF family.</text>
</comment>
<evidence type="ECO:0000256" key="10">
    <source>
        <dbReference type="ARBA" id="ARBA00022827"/>
    </source>
</evidence>
<name>A0A853A231_9ACTN</name>
<dbReference type="GO" id="GO:0009231">
    <property type="term" value="P:riboflavin biosynthetic process"/>
    <property type="evidence" value="ECO:0007669"/>
    <property type="project" value="InterPro"/>
</dbReference>
<dbReference type="EMBL" id="JACBZD010000002">
    <property type="protein sequence ID" value="NYI08449.1"/>
    <property type="molecule type" value="Genomic_DNA"/>
</dbReference>
<dbReference type="InterPro" id="IPR023468">
    <property type="entry name" value="Riboflavin_kinase"/>
</dbReference>
<dbReference type="Gene3D" id="3.40.50.620">
    <property type="entry name" value="HUPs"/>
    <property type="match status" value="1"/>
</dbReference>
<dbReference type="FunFam" id="3.40.50.620:FF:000021">
    <property type="entry name" value="Riboflavin biosynthesis protein"/>
    <property type="match status" value="1"/>
</dbReference>
<keyword evidence="18" id="KW-1185">Reference proteome</keyword>
<evidence type="ECO:0000256" key="1">
    <source>
        <dbReference type="ARBA" id="ARBA00002121"/>
    </source>
</evidence>
<evidence type="ECO:0000259" key="16">
    <source>
        <dbReference type="SMART" id="SM00904"/>
    </source>
</evidence>
<keyword evidence="6 15" id="KW-0808">Transferase</keyword>
<keyword evidence="8 15" id="KW-0547">Nucleotide-binding</keyword>
<dbReference type="NCBIfam" id="NF004160">
    <property type="entry name" value="PRK05627.1-3"/>
    <property type="match status" value="1"/>
</dbReference>
<evidence type="ECO:0000256" key="13">
    <source>
        <dbReference type="ARBA" id="ARBA00047880"/>
    </source>
</evidence>
<proteinExistence type="inferred from homology"/>
<dbReference type="Pfam" id="PF01687">
    <property type="entry name" value="Flavokinase"/>
    <property type="match status" value="1"/>
</dbReference>
<evidence type="ECO:0000313" key="17">
    <source>
        <dbReference type="EMBL" id="NYI08449.1"/>
    </source>
</evidence>
<comment type="catalytic activity">
    <reaction evidence="14 15">
        <text>FMN + ATP + H(+) = FAD + diphosphate</text>
        <dbReference type="Rhea" id="RHEA:17237"/>
        <dbReference type="ChEBI" id="CHEBI:15378"/>
        <dbReference type="ChEBI" id="CHEBI:30616"/>
        <dbReference type="ChEBI" id="CHEBI:33019"/>
        <dbReference type="ChEBI" id="CHEBI:57692"/>
        <dbReference type="ChEBI" id="CHEBI:58210"/>
        <dbReference type="EC" id="2.7.7.2"/>
    </reaction>
</comment>
<comment type="caution">
    <text evidence="17">The sequence shown here is derived from an EMBL/GenBank/DDBJ whole genome shotgun (WGS) entry which is preliminary data.</text>
</comment>
<dbReference type="InterPro" id="IPR014729">
    <property type="entry name" value="Rossmann-like_a/b/a_fold"/>
</dbReference>
<dbReference type="UniPathway" id="UPA00277">
    <property type="reaction ID" value="UER00407"/>
</dbReference>
<evidence type="ECO:0000256" key="4">
    <source>
        <dbReference type="ARBA" id="ARBA00022630"/>
    </source>
</evidence>
<keyword evidence="7 15" id="KW-0548">Nucleotidyltransferase</keyword>
<keyword evidence="12" id="KW-0511">Multifunctional enzyme</keyword>
<keyword evidence="9 15" id="KW-0418">Kinase</keyword>
<reference evidence="17 18" key="1">
    <citation type="submission" date="2020-07" db="EMBL/GenBank/DDBJ databases">
        <title>Sequencing the genomes of 1000 actinobacteria strains.</title>
        <authorList>
            <person name="Klenk H.-P."/>
        </authorList>
    </citation>
    <scope>NUCLEOTIDE SEQUENCE [LARGE SCALE GENOMIC DNA]</scope>
    <source>
        <strain evidence="17 18">DSM 42178</strain>
    </source>
</reference>
<dbReference type="EC" id="2.7.7.2" evidence="15"/>
<feature type="domain" description="Riboflavin kinase" evidence="16">
    <location>
        <begin position="187"/>
        <end position="312"/>
    </location>
</feature>
<protein>
    <recommendedName>
        <fullName evidence="15">Riboflavin biosynthesis protein</fullName>
    </recommendedName>
    <domain>
        <recommendedName>
            <fullName evidence="15">Riboflavin kinase</fullName>
            <ecNumber evidence="15">2.7.1.26</ecNumber>
        </recommendedName>
        <alternativeName>
            <fullName evidence="15">Flavokinase</fullName>
        </alternativeName>
    </domain>
    <domain>
        <recommendedName>
            <fullName evidence="15">FMN adenylyltransferase</fullName>
            <ecNumber evidence="15">2.7.7.2</ecNumber>
        </recommendedName>
        <alternativeName>
            <fullName evidence="15">FAD pyrophosphorylase</fullName>
        </alternativeName>
        <alternativeName>
            <fullName evidence="15">FAD synthase</fullName>
        </alternativeName>
    </domain>
</protein>
<dbReference type="PANTHER" id="PTHR22749">
    <property type="entry name" value="RIBOFLAVIN KINASE/FMN ADENYLYLTRANSFERASE"/>
    <property type="match status" value="1"/>
</dbReference>
<evidence type="ECO:0000256" key="5">
    <source>
        <dbReference type="ARBA" id="ARBA00022643"/>
    </source>
</evidence>
<dbReference type="PANTHER" id="PTHR22749:SF6">
    <property type="entry name" value="RIBOFLAVIN KINASE"/>
    <property type="match status" value="1"/>
</dbReference>
<evidence type="ECO:0000256" key="11">
    <source>
        <dbReference type="ARBA" id="ARBA00022840"/>
    </source>
</evidence>
<sequence>MDDVPGDWGRSVVTIGSYDGVHRGHQLILARAFRHARELDLPIVLVTFDPHPAEVVRPGAHPALLTPHHRRGELLEAMGVDALLILPFTREFSELHPADFVRQVLVDGLHAKVVVEGPNFRYGHQAAGDVELLAGLGLRYDFTVDVVDLFTDGTREIVGDGTGSEVISSSRIRRLIAEGDVTQARELLGRPHRVEGVVVRGAQRGRDMGYPTANVETLPHTAVPADGVYSGWLIADGERMPAAISIGTNPTFDNERRTVEAYAIDRTDLDLYGKHVAVEFSSYLRGMERFASVPELLERMADDVDRARAELAATPGGGGEAAPTLA</sequence>
<evidence type="ECO:0000256" key="12">
    <source>
        <dbReference type="ARBA" id="ARBA00023268"/>
    </source>
</evidence>
<dbReference type="NCBIfam" id="TIGR00125">
    <property type="entry name" value="cyt_tran_rel"/>
    <property type="match status" value="1"/>
</dbReference>
<dbReference type="FunFam" id="2.40.30.30:FF:000003">
    <property type="entry name" value="Riboflavin biosynthesis protein"/>
    <property type="match status" value="1"/>
</dbReference>
<gene>
    <name evidence="17" type="ORF">FHU37_005478</name>
</gene>
<dbReference type="GO" id="GO:0003919">
    <property type="term" value="F:FMN adenylyltransferase activity"/>
    <property type="evidence" value="ECO:0007669"/>
    <property type="project" value="UniProtKB-UniRule"/>
</dbReference>
<evidence type="ECO:0000256" key="15">
    <source>
        <dbReference type="PIRNR" id="PIRNR004491"/>
    </source>
</evidence>
<dbReference type="Gene3D" id="2.40.30.30">
    <property type="entry name" value="Riboflavin kinase-like"/>
    <property type="match status" value="1"/>
</dbReference>
<evidence type="ECO:0000256" key="8">
    <source>
        <dbReference type="ARBA" id="ARBA00022741"/>
    </source>
</evidence>
<dbReference type="SUPFAM" id="SSF82114">
    <property type="entry name" value="Riboflavin kinase-like"/>
    <property type="match status" value="1"/>
</dbReference>
<dbReference type="GO" id="GO:0008531">
    <property type="term" value="F:riboflavin kinase activity"/>
    <property type="evidence" value="ECO:0007669"/>
    <property type="project" value="UniProtKB-UniRule"/>
</dbReference>
<evidence type="ECO:0000256" key="9">
    <source>
        <dbReference type="ARBA" id="ARBA00022777"/>
    </source>
</evidence>
<dbReference type="InterPro" id="IPR015864">
    <property type="entry name" value="FAD_synthase"/>
</dbReference>
<dbReference type="Pfam" id="PF06574">
    <property type="entry name" value="FAD_syn"/>
    <property type="match status" value="1"/>
</dbReference>
<keyword evidence="11 15" id="KW-0067">ATP-binding</keyword>
<evidence type="ECO:0000256" key="3">
    <source>
        <dbReference type="ARBA" id="ARBA00005201"/>
    </source>
</evidence>
<evidence type="ECO:0000256" key="6">
    <source>
        <dbReference type="ARBA" id="ARBA00022679"/>
    </source>
</evidence>
<dbReference type="InterPro" id="IPR023465">
    <property type="entry name" value="Riboflavin_kinase_dom_sf"/>
</dbReference>
<dbReference type="SMART" id="SM00904">
    <property type="entry name" value="Flavokinase"/>
    <property type="match status" value="1"/>
</dbReference>
<dbReference type="NCBIfam" id="TIGR00083">
    <property type="entry name" value="ribF"/>
    <property type="match status" value="1"/>
</dbReference>
<accession>A0A853A231</accession>
<dbReference type="GO" id="GO:0005524">
    <property type="term" value="F:ATP binding"/>
    <property type="evidence" value="ECO:0007669"/>
    <property type="project" value="UniProtKB-UniRule"/>
</dbReference>
<dbReference type="InterPro" id="IPR004821">
    <property type="entry name" value="Cyt_trans-like"/>
</dbReference>
<comment type="pathway">
    <text evidence="2 15">Cofactor biosynthesis; FAD biosynthesis; FAD from FMN: step 1/1.</text>
</comment>
<dbReference type="GO" id="GO:0009398">
    <property type="term" value="P:FMN biosynthetic process"/>
    <property type="evidence" value="ECO:0007669"/>
    <property type="project" value="UniProtKB-UniRule"/>
</dbReference>
<dbReference type="GO" id="GO:0006747">
    <property type="term" value="P:FAD biosynthetic process"/>
    <property type="evidence" value="ECO:0007669"/>
    <property type="project" value="UniProtKB-UniRule"/>
</dbReference>
<keyword evidence="5 15" id="KW-0288">FMN</keyword>
<dbReference type="InterPro" id="IPR002606">
    <property type="entry name" value="Riboflavin_kinase_bac"/>
</dbReference>
<dbReference type="UniPathway" id="UPA00276">
    <property type="reaction ID" value="UER00406"/>
</dbReference>
<evidence type="ECO:0000256" key="7">
    <source>
        <dbReference type="ARBA" id="ARBA00022695"/>
    </source>
</evidence>
<dbReference type="CDD" id="cd02064">
    <property type="entry name" value="FAD_synthetase_N"/>
    <property type="match status" value="1"/>
</dbReference>
<comment type="pathway">
    <text evidence="3 15">Cofactor biosynthesis; FMN biosynthesis; FMN from riboflavin (ATP route): step 1/1.</text>
</comment>
<keyword evidence="10 15" id="KW-0274">FAD</keyword>
<dbReference type="SUPFAM" id="SSF52374">
    <property type="entry name" value="Nucleotidylyl transferase"/>
    <property type="match status" value="1"/>
</dbReference>
<dbReference type="PIRSF" id="PIRSF004491">
    <property type="entry name" value="FAD_Synth"/>
    <property type="match status" value="1"/>
</dbReference>
<dbReference type="InterPro" id="IPR015865">
    <property type="entry name" value="Riboflavin_kinase_bac/euk"/>
</dbReference>
<dbReference type="EC" id="2.7.1.26" evidence="15"/>
<organism evidence="17 18">
    <name type="scientific">Allostreptomyces psammosilenae</name>
    <dbReference type="NCBI Taxonomy" id="1892865"/>
    <lineage>
        <taxon>Bacteria</taxon>
        <taxon>Bacillati</taxon>
        <taxon>Actinomycetota</taxon>
        <taxon>Actinomycetes</taxon>
        <taxon>Kitasatosporales</taxon>
        <taxon>Streptomycetaceae</taxon>
        <taxon>Allostreptomyces</taxon>
    </lineage>
</organism>
<comment type="function">
    <text evidence="1">Catalyzes the phosphorylation of riboflavin to FMN followed by the adenylation of FMN to FAD.</text>
</comment>